<dbReference type="Proteomes" id="UP001156706">
    <property type="component" value="Unassembled WGS sequence"/>
</dbReference>
<dbReference type="InterPro" id="IPR000667">
    <property type="entry name" value="Peptidase_S13"/>
</dbReference>
<evidence type="ECO:0000313" key="3">
    <source>
        <dbReference type="EMBL" id="GLR15019.1"/>
    </source>
</evidence>
<dbReference type="PRINTS" id="PR00922">
    <property type="entry name" value="DADACBPTASE3"/>
</dbReference>
<protein>
    <submittedName>
        <fullName evidence="3">D-alanyl-D-alanine carboxypeptidase</fullName>
    </submittedName>
</protein>
<gene>
    <name evidence="3" type="ORF">GCM10007907_38090</name>
</gene>
<keyword evidence="4" id="KW-1185">Reference proteome</keyword>
<evidence type="ECO:0000313" key="4">
    <source>
        <dbReference type="Proteomes" id="UP001156706"/>
    </source>
</evidence>
<dbReference type="PANTHER" id="PTHR30023:SF0">
    <property type="entry name" value="PENICILLIN-SENSITIVE CARBOXYPEPTIDASE A"/>
    <property type="match status" value="1"/>
</dbReference>
<dbReference type="Pfam" id="PF02113">
    <property type="entry name" value="Peptidase_S13"/>
    <property type="match status" value="1"/>
</dbReference>
<keyword evidence="3" id="KW-0121">Carboxypeptidase</keyword>
<evidence type="ECO:0000256" key="2">
    <source>
        <dbReference type="ARBA" id="ARBA00022801"/>
    </source>
</evidence>
<reference evidence="4" key="1">
    <citation type="journal article" date="2019" name="Int. J. Syst. Evol. Microbiol.">
        <title>The Global Catalogue of Microorganisms (GCM) 10K type strain sequencing project: providing services to taxonomists for standard genome sequencing and annotation.</title>
        <authorList>
            <consortium name="The Broad Institute Genomics Platform"/>
            <consortium name="The Broad Institute Genome Sequencing Center for Infectious Disease"/>
            <person name="Wu L."/>
            <person name="Ma J."/>
        </authorList>
    </citation>
    <scope>NUCLEOTIDE SEQUENCE [LARGE SCALE GENOMIC DNA]</scope>
    <source>
        <strain evidence="4">NBRC 110044</strain>
    </source>
</reference>
<dbReference type="GO" id="GO:0004180">
    <property type="term" value="F:carboxypeptidase activity"/>
    <property type="evidence" value="ECO:0007669"/>
    <property type="project" value="UniProtKB-KW"/>
</dbReference>
<proteinExistence type="inferred from homology"/>
<sequence>MVASQLKQAKVPENAMAAVVMPLAGEGARLLHQPDTPFNPASTIKLLSTLAALETLGPSHSWHTGLYSKGGLEGDTLKGDLYLRGGGDPKLTFERLWLLLRELRARGVRRIEGDLVLDRSYFVLPPDLAASQFDEQPERAYNVGPDALLANFRAQRFDMESGADSMLVRIEPPLAGLVADSRMKLVDGDCTRWARGWARPDIERLADGQVKVTLQGSFPRHCRAGRYLSLFGTVDFTSRLLRSLWQELGGEISGTTREATTPQDARLWAEQVSPPLAEQLRDINKLSNNTMARSVYLTMGAEQARALNWPPGMDSQQAAEAALLAWLAKQGLSMPGLVVDNGAGLSRTARISARQLASVLAVGQRSAFAAEYLASLPIVALDGTMRRRLAGTPLAGRARIKTGTLDGVKAVAGYVTDTAGQAWLVVGMINHPRADEAQVALDALLEWAACHDTCPQAGQVSAAAPTVP</sequence>
<comment type="caution">
    <text evidence="3">The sequence shown here is derived from an EMBL/GenBank/DDBJ whole genome shotgun (WGS) entry which is preliminary data.</text>
</comment>
<dbReference type="InterPro" id="IPR012338">
    <property type="entry name" value="Beta-lactam/transpept-like"/>
</dbReference>
<keyword evidence="2" id="KW-0378">Hydrolase</keyword>
<accession>A0ABQ5YM41</accession>
<dbReference type="NCBIfam" id="TIGR00666">
    <property type="entry name" value="PBP4"/>
    <property type="match status" value="1"/>
</dbReference>
<dbReference type="Gene3D" id="3.40.710.10">
    <property type="entry name" value="DD-peptidase/beta-lactamase superfamily"/>
    <property type="match status" value="1"/>
</dbReference>
<dbReference type="SUPFAM" id="SSF56601">
    <property type="entry name" value="beta-lactamase/transpeptidase-like"/>
    <property type="match status" value="1"/>
</dbReference>
<organism evidence="3 4">
    <name type="scientific">Chitinimonas prasina</name>
    <dbReference type="NCBI Taxonomy" id="1434937"/>
    <lineage>
        <taxon>Bacteria</taxon>
        <taxon>Pseudomonadati</taxon>
        <taxon>Pseudomonadota</taxon>
        <taxon>Betaproteobacteria</taxon>
        <taxon>Neisseriales</taxon>
        <taxon>Chitinibacteraceae</taxon>
        <taxon>Chitinimonas</taxon>
    </lineage>
</organism>
<dbReference type="Gene3D" id="3.50.80.20">
    <property type="entry name" value="D-Ala-D-Ala carboxypeptidase C, peptidase S13"/>
    <property type="match status" value="1"/>
</dbReference>
<name>A0ABQ5YM41_9NEIS</name>
<comment type="similarity">
    <text evidence="1">Belongs to the peptidase S13 family.</text>
</comment>
<dbReference type="EMBL" id="BSOG01000006">
    <property type="protein sequence ID" value="GLR15019.1"/>
    <property type="molecule type" value="Genomic_DNA"/>
</dbReference>
<evidence type="ECO:0000256" key="1">
    <source>
        <dbReference type="ARBA" id="ARBA00006096"/>
    </source>
</evidence>
<dbReference type="PANTHER" id="PTHR30023">
    <property type="entry name" value="D-ALANYL-D-ALANINE CARBOXYPEPTIDASE"/>
    <property type="match status" value="1"/>
</dbReference>
<keyword evidence="3" id="KW-0645">Protease</keyword>